<dbReference type="Pfam" id="PF08241">
    <property type="entry name" value="Methyltransf_11"/>
    <property type="match status" value="1"/>
</dbReference>
<evidence type="ECO:0000313" key="6">
    <source>
        <dbReference type="Proteomes" id="UP000663882"/>
    </source>
</evidence>
<dbReference type="OrthoDB" id="506498at2759"/>
<dbReference type="Gene3D" id="3.40.50.150">
    <property type="entry name" value="Vaccinia Virus protein VP39"/>
    <property type="match status" value="1"/>
</dbReference>
<organism evidence="5 6">
    <name type="scientific">Rotaria sordida</name>
    <dbReference type="NCBI Taxonomy" id="392033"/>
    <lineage>
        <taxon>Eukaryota</taxon>
        <taxon>Metazoa</taxon>
        <taxon>Spiralia</taxon>
        <taxon>Gnathifera</taxon>
        <taxon>Rotifera</taxon>
        <taxon>Eurotatoria</taxon>
        <taxon>Bdelloidea</taxon>
        <taxon>Philodinida</taxon>
        <taxon>Philodinidae</taxon>
        <taxon>Rotaria</taxon>
    </lineage>
</organism>
<dbReference type="PANTHER" id="PTHR44942">
    <property type="entry name" value="METHYLTRANSF_11 DOMAIN-CONTAINING PROTEIN"/>
    <property type="match status" value="1"/>
</dbReference>
<evidence type="ECO:0000259" key="4">
    <source>
        <dbReference type="Pfam" id="PF08241"/>
    </source>
</evidence>
<evidence type="ECO:0000313" key="5">
    <source>
        <dbReference type="EMBL" id="CAF1288065.1"/>
    </source>
</evidence>
<evidence type="ECO:0000256" key="1">
    <source>
        <dbReference type="ARBA" id="ARBA00008361"/>
    </source>
</evidence>
<comment type="similarity">
    <text evidence="1">Belongs to the methyltransferase superfamily.</text>
</comment>
<dbReference type="InterPro" id="IPR016181">
    <property type="entry name" value="Acyl_CoA_acyltransferase"/>
</dbReference>
<keyword evidence="3" id="KW-0808">Transferase</keyword>
<dbReference type="InterPro" id="IPR013216">
    <property type="entry name" value="Methyltransf_11"/>
</dbReference>
<dbReference type="AlphaFoldDB" id="A0A815CRQ0"/>
<proteinExistence type="inferred from homology"/>
<dbReference type="InterPro" id="IPR029063">
    <property type="entry name" value="SAM-dependent_MTases_sf"/>
</dbReference>
<dbReference type="InterPro" id="IPR051052">
    <property type="entry name" value="Diverse_substrate_MTase"/>
</dbReference>
<comment type="caution">
    <text evidence="5">The sequence shown here is derived from an EMBL/GenBank/DDBJ whole genome shotgun (WGS) entry which is preliminary data.</text>
</comment>
<dbReference type="Proteomes" id="UP000663882">
    <property type="component" value="Unassembled WGS sequence"/>
</dbReference>
<dbReference type="SUPFAM" id="SSF53335">
    <property type="entry name" value="S-adenosyl-L-methionine-dependent methyltransferases"/>
    <property type="match status" value="1"/>
</dbReference>
<dbReference type="EMBL" id="CAJNOO010002668">
    <property type="protein sequence ID" value="CAF1288065.1"/>
    <property type="molecule type" value="Genomic_DNA"/>
</dbReference>
<evidence type="ECO:0000256" key="3">
    <source>
        <dbReference type="ARBA" id="ARBA00022679"/>
    </source>
</evidence>
<reference evidence="5" key="1">
    <citation type="submission" date="2021-02" db="EMBL/GenBank/DDBJ databases">
        <authorList>
            <person name="Nowell W R."/>
        </authorList>
    </citation>
    <scope>NUCLEOTIDE SEQUENCE</scope>
</reference>
<protein>
    <recommendedName>
        <fullName evidence="4">Methyltransferase type 11 domain-containing protein</fullName>
    </recommendedName>
</protein>
<dbReference type="Gene3D" id="3.40.630.30">
    <property type="match status" value="1"/>
</dbReference>
<dbReference type="CDD" id="cd02440">
    <property type="entry name" value="AdoMet_MTases"/>
    <property type="match status" value="1"/>
</dbReference>
<feature type="domain" description="Methyltransferase type 11" evidence="4">
    <location>
        <begin position="111"/>
        <end position="196"/>
    </location>
</feature>
<dbReference type="GO" id="GO:0008757">
    <property type="term" value="F:S-adenosylmethionine-dependent methyltransferase activity"/>
    <property type="evidence" value="ECO:0007669"/>
    <property type="project" value="InterPro"/>
</dbReference>
<dbReference type="GO" id="GO:0032259">
    <property type="term" value="P:methylation"/>
    <property type="evidence" value="ECO:0007669"/>
    <property type="project" value="UniProtKB-KW"/>
</dbReference>
<dbReference type="SUPFAM" id="SSF55729">
    <property type="entry name" value="Acyl-CoA N-acyltransferases (Nat)"/>
    <property type="match status" value="1"/>
</dbReference>
<name>A0A815CRQ0_9BILA</name>
<dbReference type="PANTHER" id="PTHR44942:SF4">
    <property type="entry name" value="METHYLTRANSFERASE TYPE 11 DOMAIN-CONTAINING PROTEIN"/>
    <property type="match status" value="1"/>
</dbReference>
<sequence length="345" mass="40399">MLTVRPDLQTRGYGKFIISVAENFARPHWHAELIEMSVLIQRTELVAYYIRRGYIDTGRRQPFSPDDSRFEEEHTRKYRLHRPNYSKQLFEHIINYYFNGNQTNEKIPLALDVGCGNGQATIGLSLYCDRVIGIDASENQIAHAIEKDNIEYRCNKAEDLTFLESNSVDLITVATVLHWLNLELFVEEVKRVLKPNTGVLAIWTYGVRTLDNPNADAIHYEFDRIILFPYWNSRRWLCDDYYKLLLPLLPYKSTLVEYTIEQKTETSIGQYIDSIETYSACQTYRKQEGEKAYQDLLKIFREKIIDSYTKTLNGTTNDETIDFNSIKLSISGLIRLYLMRKNDIH</sequence>
<keyword evidence="2" id="KW-0489">Methyltransferase</keyword>
<evidence type="ECO:0000256" key="2">
    <source>
        <dbReference type="ARBA" id="ARBA00022603"/>
    </source>
</evidence>
<accession>A0A815CRQ0</accession>
<gene>
    <name evidence="5" type="ORF">RFH988_LOCUS29061</name>
</gene>